<evidence type="ECO:0000313" key="1">
    <source>
        <dbReference type="EMBL" id="MEQ2379522.1"/>
    </source>
</evidence>
<gene>
    <name evidence="1" type="ORF">WMO14_06480</name>
</gene>
<organism evidence="1 2">
    <name type="scientific">[Lactobacillus] rogosae</name>
    <dbReference type="NCBI Taxonomy" id="706562"/>
    <lineage>
        <taxon>Bacteria</taxon>
        <taxon>Bacillati</taxon>
        <taxon>Bacillota</taxon>
        <taxon>Clostridia</taxon>
        <taxon>Lachnospirales</taxon>
        <taxon>Lachnospiraceae</taxon>
        <taxon>Lachnospira</taxon>
    </lineage>
</organism>
<dbReference type="Proteomes" id="UP001442364">
    <property type="component" value="Unassembled WGS sequence"/>
</dbReference>
<protein>
    <submittedName>
        <fullName evidence="1">Uncharacterized protein</fullName>
    </submittedName>
</protein>
<proteinExistence type="predicted"/>
<comment type="caution">
    <text evidence="1">The sequence shown here is derived from an EMBL/GenBank/DDBJ whole genome shotgun (WGS) entry which is preliminary data.</text>
</comment>
<name>A0ABV1BW42_9FIRM</name>
<dbReference type="EMBL" id="JBBMER010000004">
    <property type="protein sequence ID" value="MEQ2379522.1"/>
    <property type="molecule type" value="Genomic_DNA"/>
</dbReference>
<sequence length="163" mass="18126">MFDIFGEFNSAEEINEAAAAQLQEGDTDAVMTIARENGIDEDDAQDYIDGMVDKLCSPLMAAFGKIEVETEELQPKEIIEDWVTYIKKRCTECEDMAVAVRTKGKSIKGCIAALLKWSFTNSYDVDKNIVKQAGIRNSNVKMGIPGMATAYRLIDEYYLGGSR</sequence>
<reference evidence="1 2" key="1">
    <citation type="submission" date="2024-03" db="EMBL/GenBank/DDBJ databases">
        <title>Human intestinal bacterial collection.</title>
        <authorList>
            <person name="Pauvert C."/>
            <person name="Hitch T.C.A."/>
            <person name="Clavel T."/>
        </authorList>
    </citation>
    <scope>NUCLEOTIDE SEQUENCE [LARGE SCALE GENOMIC DNA]</scope>
    <source>
        <strain evidence="1 2">CLA-AA-H255</strain>
    </source>
</reference>
<dbReference type="RefSeq" id="WP_349153507.1">
    <property type="nucleotide sequence ID" value="NZ_JBBMER010000004.1"/>
</dbReference>
<evidence type="ECO:0000313" key="2">
    <source>
        <dbReference type="Proteomes" id="UP001442364"/>
    </source>
</evidence>
<accession>A0ABV1BW42</accession>
<keyword evidence="2" id="KW-1185">Reference proteome</keyword>